<name>A0AA40LHS0_CNENI</name>
<evidence type="ECO:0000256" key="6">
    <source>
        <dbReference type="SAM" id="MobiDB-lite"/>
    </source>
</evidence>
<evidence type="ECO:0000256" key="4">
    <source>
        <dbReference type="ARBA" id="ARBA00022989"/>
    </source>
</evidence>
<dbReference type="InterPro" id="IPR007593">
    <property type="entry name" value="CD225/Dispanin_fam"/>
</dbReference>
<comment type="similarity">
    <text evidence="2">Belongs to the CD225/Dispanin family.</text>
</comment>
<keyword evidence="4 7" id="KW-1133">Transmembrane helix</keyword>
<evidence type="ECO:0008006" key="10">
    <source>
        <dbReference type="Google" id="ProtNLM"/>
    </source>
</evidence>
<evidence type="ECO:0000256" key="3">
    <source>
        <dbReference type="ARBA" id="ARBA00022692"/>
    </source>
</evidence>
<dbReference type="EMBL" id="JAULJE010000015">
    <property type="protein sequence ID" value="KAK1334036.1"/>
    <property type="molecule type" value="Genomic_DNA"/>
</dbReference>
<protein>
    <recommendedName>
        <fullName evidence="10">Proline rich transmembrane protein 1B</fullName>
    </recommendedName>
</protein>
<keyword evidence="3 7" id="KW-0812">Transmembrane</keyword>
<gene>
    <name evidence="8" type="ORF">QTO34_005035</name>
</gene>
<evidence type="ECO:0000256" key="7">
    <source>
        <dbReference type="SAM" id="Phobius"/>
    </source>
</evidence>
<dbReference type="Proteomes" id="UP001177744">
    <property type="component" value="Unassembled WGS sequence"/>
</dbReference>
<keyword evidence="5 7" id="KW-0472">Membrane</keyword>
<accession>A0AA40LHS0</accession>
<dbReference type="PANTHER" id="PTHR14948:SF18">
    <property type="entry name" value="PROLINE RICH TRANSMEMBRANE PROTEIN 1B"/>
    <property type="match status" value="1"/>
</dbReference>
<sequence length="345" mass="36183">MDAGRRAGQGRAGVPSQGRTAGTPEALHPPSSVSGLDLCSLGKGLERLQQVGSRRGFFSEGLFWGLGAGSHRANGLLRLRKPAISSQEWTQKGVLALRALRTPRDPSSRSSRAARSSWMKTEGPVRKQPRTGAAPQPRPSPADSQAAATAAPPAQAQAAGEGDARQGPKVAAGGVPNIGFVGEPPPYAPPDPKAVHLLYPPFPQGPVLFQPGPSPQALYPPPATPLYPAPAPPQLFAPFPMYNSPLAGVPAPAAVEHRPLPKDYMMESVLVTLFCCLLTGSSPSSTPTSSLTVARTTRSALSRGDLAQAEEASRKARSLVLFSLLFGVFVSTSWVIYVLVALYLP</sequence>
<keyword evidence="9" id="KW-1185">Reference proteome</keyword>
<reference evidence="8" key="1">
    <citation type="submission" date="2023-06" db="EMBL/GenBank/DDBJ databases">
        <title>Reference genome for the Northern bat (Eptesicus nilssonii), a most northern bat species.</title>
        <authorList>
            <person name="Laine V.N."/>
            <person name="Pulliainen A.T."/>
            <person name="Lilley T.M."/>
        </authorList>
    </citation>
    <scope>NUCLEOTIDE SEQUENCE</scope>
    <source>
        <strain evidence="8">BLF_Eptnil</strain>
        <tissue evidence="8">Kidney</tissue>
    </source>
</reference>
<evidence type="ECO:0000256" key="1">
    <source>
        <dbReference type="ARBA" id="ARBA00004370"/>
    </source>
</evidence>
<evidence type="ECO:0000256" key="5">
    <source>
        <dbReference type="ARBA" id="ARBA00023136"/>
    </source>
</evidence>
<dbReference type="PANTHER" id="PTHR14948">
    <property type="entry name" value="NG5"/>
    <property type="match status" value="1"/>
</dbReference>
<dbReference type="AlphaFoldDB" id="A0AA40LHS0"/>
<evidence type="ECO:0000313" key="9">
    <source>
        <dbReference type="Proteomes" id="UP001177744"/>
    </source>
</evidence>
<feature type="compositionally biased region" description="Low complexity" evidence="6">
    <location>
        <begin position="108"/>
        <end position="117"/>
    </location>
</feature>
<comment type="subcellular location">
    <subcellularLocation>
        <location evidence="1">Membrane</location>
    </subcellularLocation>
</comment>
<organism evidence="8 9">
    <name type="scientific">Cnephaeus nilssonii</name>
    <name type="common">Northern bat</name>
    <name type="synonym">Eptesicus nilssonii</name>
    <dbReference type="NCBI Taxonomy" id="3371016"/>
    <lineage>
        <taxon>Eukaryota</taxon>
        <taxon>Metazoa</taxon>
        <taxon>Chordata</taxon>
        <taxon>Craniata</taxon>
        <taxon>Vertebrata</taxon>
        <taxon>Euteleostomi</taxon>
        <taxon>Mammalia</taxon>
        <taxon>Eutheria</taxon>
        <taxon>Laurasiatheria</taxon>
        <taxon>Chiroptera</taxon>
        <taxon>Yangochiroptera</taxon>
        <taxon>Vespertilionidae</taxon>
        <taxon>Cnephaeus</taxon>
    </lineage>
</organism>
<dbReference type="GO" id="GO:0016020">
    <property type="term" value="C:membrane"/>
    <property type="evidence" value="ECO:0007669"/>
    <property type="project" value="UniProtKB-SubCell"/>
</dbReference>
<feature type="compositionally biased region" description="Low complexity" evidence="6">
    <location>
        <begin position="141"/>
        <end position="159"/>
    </location>
</feature>
<comment type="caution">
    <text evidence="8">The sequence shown here is derived from an EMBL/GenBank/DDBJ whole genome shotgun (WGS) entry which is preliminary data.</text>
</comment>
<feature type="region of interest" description="Disordered" evidence="6">
    <location>
        <begin position="1"/>
        <end position="33"/>
    </location>
</feature>
<feature type="region of interest" description="Disordered" evidence="6">
    <location>
        <begin position="100"/>
        <end position="177"/>
    </location>
</feature>
<proteinExistence type="inferred from homology"/>
<evidence type="ECO:0000256" key="2">
    <source>
        <dbReference type="ARBA" id="ARBA00006843"/>
    </source>
</evidence>
<evidence type="ECO:0000313" key="8">
    <source>
        <dbReference type="EMBL" id="KAK1334036.1"/>
    </source>
</evidence>
<feature type="transmembrane region" description="Helical" evidence="7">
    <location>
        <begin position="319"/>
        <end position="344"/>
    </location>
</feature>
<dbReference type="InterPro" id="IPR051423">
    <property type="entry name" value="CD225/Dispanin"/>
</dbReference>
<dbReference type="Pfam" id="PF04505">
    <property type="entry name" value="CD225"/>
    <property type="match status" value="1"/>
</dbReference>